<proteinExistence type="predicted"/>
<name>A0A0A9DZL7_ARUDO</name>
<accession>A0A0A9DZL7</accession>
<evidence type="ECO:0000313" key="1">
    <source>
        <dbReference type="EMBL" id="JAD93251.1"/>
    </source>
</evidence>
<reference evidence="1" key="1">
    <citation type="submission" date="2014-09" db="EMBL/GenBank/DDBJ databases">
        <authorList>
            <person name="Magalhaes I.L.F."/>
            <person name="Oliveira U."/>
            <person name="Santos F.R."/>
            <person name="Vidigal T.H.D.A."/>
            <person name="Brescovit A.D."/>
            <person name="Santos A.J."/>
        </authorList>
    </citation>
    <scope>NUCLEOTIDE SEQUENCE</scope>
    <source>
        <tissue evidence="1">Shoot tissue taken approximately 20 cm above the soil surface</tissue>
    </source>
</reference>
<protein>
    <submittedName>
        <fullName evidence="1">Uncharacterized protein</fullName>
    </submittedName>
</protein>
<dbReference type="EMBL" id="GBRH01204644">
    <property type="protein sequence ID" value="JAD93251.1"/>
    <property type="molecule type" value="Transcribed_RNA"/>
</dbReference>
<organism evidence="1">
    <name type="scientific">Arundo donax</name>
    <name type="common">Giant reed</name>
    <name type="synonym">Donax arundinaceus</name>
    <dbReference type="NCBI Taxonomy" id="35708"/>
    <lineage>
        <taxon>Eukaryota</taxon>
        <taxon>Viridiplantae</taxon>
        <taxon>Streptophyta</taxon>
        <taxon>Embryophyta</taxon>
        <taxon>Tracheophyta</taxon>
        <taxon>Spermatophyta</taxon>
        <taxon>Magnoliopsida</taxon>
        <taxon>Liliopsida</taxon>
        <taxon>Poales</taxon>
        <taxon>Poaceae</taxon>
        <taxon>PACMAD clade</taxon>
        <taxon>Arundinoideae</taxon>
        <taxon>Arundineae</taxon>
        <taxon>Arundo</taxon>
    </lineage>
</organism>
<sequence>MIICDTSIVNSPQKLDPLSVMIMRVCRCLCITK</sequence>
<dbReference type="AlphaFoldDB" id="A0A0A9DZL7"/>
<reference evidence="1" key="2">
    <citation type="journal article" date="2015" name="Data Brief">
        <title>Shoot transcriptome of the giant reed, Arundo donax.</title>
        <authorList>
            <person name="Barrero R.A."/>
            <person name="Guerrero F.D."/>
            <person name="Moolhuijzen P."/>
            <person name="Goolsby J.A."/>
            <person name="Tidwell J."/>
            <person name="Bellgard S.E."/>
            <person name="Bellgard M.I."/>
        </authorList>
    </citation>
    <scope>NUCLEOTIDE SEQUENCE</scope>
    <source>
        <tissue evidence="1">Shoot tissue taken approximately 20 cm above the soil surface</tissue>
    </source>
</reference>